<dbReference type="GO" id="GO:0048364">
    <property type="term" value="P:root development"/>
    <property type="evidence" value="ECO:0007669"/>
    <property type="project" value="InterPro"/>
</dbReference>
<dbReference type="Proteomes" id="UP000515121">
    <property type="component" value="Unplaced"/>
</dbReference>
<name>A0A6P5XHA3_DURZI</name>
<accession>A0A6P5XHA3</accession>
<proteinExistence type="predicted"/>
<dbReference type="Pfam" id="PF03087">
    <property type="entry name" value="BPS1"/>
    <property type="match status" value="1"/>
</dbReference>
<reference evidence="2" key="1">
    <citation type="submission" date="2025-08" db="UniProtKB">
        <authorList>
            <consortium name="RefSeq"/>
        </authorList>
    </citation>
    <scope>IDENTIFICATION</scope>
    <source>
        <tissue evidence="2">Fruit stalk</tissue>
    </source>
</reference>
<dbReference type="GO" id="GO:0048367">
    <property type="term" value="P:shoot system development"/>
    <property type="evidence" value="ECO:0007669"/>
    <property type="project" value="InterPro"/>
</dbReference>
<gene>
    <name evidence="2" type="primary">LOC111283104</name>
</gene>
<dbReference type="GeneID" id="111283104"/>
<evidence type="ECO:0000313" key="2">
    <source>
        <dbReference type="RefSeq" id="XP_022727251.1"/>
    </source>
</evidence>
<dbReference type="InterPro" id="IPR004320">
    <property type="entry name" value="BPS1_pln"/>
</dbReference>
<dbReference type="AlphaFoldDB" id="A0A6P5XHA3"/>
<dbReference type="OrthoDB" id="995074at2759"/>
<dbReference type="PANTHER" id="PTHR33070:SF129">
    <property type="entry name" value="DUF241 DOMAIN PROTEIN"/>
    <property type="match status" value="1"/>
</dbReference>
<evidence type="ECO:0000313" key="1">
    <source>
        <dbReference type="Proteomes" id="UP000515121"/>
    </source>
</evidence>
<dbReference type="PANTHER" id="PTHR33070">
    <property type="entry name" value="OS06G0725500 PROTEIN"/>
    <property type="match status" value="1"/>
</dbReference>
<protein>
    <submittedName>
        <fullName evidence="2">Uncharacterized protein LOC111283104</fullName>
    </submittedName>
</protein>
<sequence length="291" mass="33011">MASQTFHHTRCNSFPLPSRPNPFISQIDEHLNRFRASDATSTSSSSISHKLNGFKDLYDCVDKLLQLPSSQQALAQEQHKECVNELLDGTLRLLELCSTAKDVVLQTKEISNELQSVLRRRKSGEIELVSEVRKYITSRKVVKKTIHKALGNLKAIQRKHVFSPSEDHETKAIVSILREVEEVTSSMFEHLLSLISRPEPGSLSLVSKLWHHKKVACEDAGREVNEFEKVDAALKFFAGQKNSKSENIMSVEMKNLLKDLELFIQDLEDGLECLFRCMIKARVSLLNILTP</sequence>
<dbReference type="RefSeq" id="XP_022727251.1">
    <property type="nucleotide sequence ID" value="XM_022871516.1"/>
</dbReference>
<keyword evidence="1" id="KW-1185">Reference proteome</keyword>
<organism evidence="1 2">
    <name type="scientific">Durio zibethinus</name>
    <name type="common">Durian</name>
    <dbReference type="NCBI Taxonomy" id="66656"/>
    <lineage>
        <taxon>Eukaryota</taxon>
        <taxon>Viridiplantae</taxon>
        <taxon>Streptophyta</taxon>
        <taxon>Embryophyta</taxon>
        <taxon>Tracheophyta</taxon>
        <taxon>Spermatophyta</taxon>
        <taxon>Magnoliopsida</taxon>
        <taxon>eudicotyledons</taxon>
        <taxon>Gunneridae</taxon>
        <taxon>Pentapetalae</taxon>
        <taxon>rosids</taxon>
        <taxon>malvids</taxon>
        <taxon>Malvales</taxon>
        <taxon>Malvaceae</taxon>
        <taxon>Helicteroideae</taxon>
        <taxon>Durio</taxon>
    </lineage>
</organism>
<dbReference type="KEGG" id="dzi:111283104"/>